<dbReference type="OrthoDB" id="9788260at2"/>
<dbReference type="InterPro" id="IPR029058">
    <property type="entry name" value="AB_hydrolase_fold"/>
</dbReference>
<evidence type="ECO:0000313" key="4">
    <source>
        <dbReference type="Proteomes" id="UP000295131"/>
    </source>
</evidence>
<dbReference type="InterPro" id="IPR051044">
    <property type="entry name" value="MAG_DAG_Lipase"/>
</dbReference>
<keyword evidence="3" id="KW-0378">Hydrolase</keyword>
<reference evidence="3 4" key="1">
    <citation type="journal article" date="2013" name="Int. J. Syst. Evol. Microbiol.">
        <title>Hoeflea suaedae sp. nov., an endophytic bacterium isolated from the root of the halophyte Suaeda maritima.</title>
        <authorList>
            <person name="Chung E.J."/>
            <person name="Park J.A."/>
            <person name="Pramanik P."/>
            <person name="Bibi F."/>
            <person name="Jeon C.O."/>
            <person name="Chung Y.R."/>
        </authorList>
    </citation>
    <scope>NUCLEOTIDE SEQUENCE [LARGE SCALE GENOMIC DNA]</scope>
    <source>
        <strain evidence="3 4">YC6898</strain>
    </source>
</reference>
<dbReference type="EMBL" id="SMSI01000003">
    <property type="protein sequence ID" value="TDH35071.1"/>
    <property type="molecule type" value="Genomic_DNA"/>
</dbReference>
<sequence>MEPATKDQPADDAKEAAPTLHATPDNPVPENHVVGYFETRDKRRLRYAVFKSETRIAKGTIVLLHGRNEYIEKYFETIRHFTGLGFWVATFDWRGQGGSDRLLKRPLRGHVNRFSDFEDDLSIFLETIVLPETRLPFLMVAHSMGGLIALSAAPTLANRIDRLICLAPFLELSNQRVGVGVIHFMCRMLTILGLGWVTFERDAFPRPFEGNVLTSDAARFRRNQKIYEAWPDLRVGPPTARWIAAMLSAIRTVGRVRHLDRIQVPTLLIAAGADTIVSQRAIETVANRFRAGHMLTIDGARHELLQEADRYRIQTLAAIDAFLLPDEEPPLERLLRRASDEAETEIGRETVSAGG</sequence>
<dbReference type="Pfam" id="PF12146">
    <property type="entry name" value="Hydrolase_4"/>
    <property type="match status" value="1"/>
</dbReference>
<dbReference type="SUPFAM" id="SSF53474">
    <property type="entry name" value="alpha/beta-Hydrolases"/>
    <property type="match status" value="1"/>
</dbReference>
<feature type="domain" description="Serine aminopeptidase S33" evidence="2">
    <location>
        <begin position="57"/>
        <end position="309"/>
    </location>
</feature>
<proteinExistence type="predicted"/>
<dbReference type="Proteomes" id="UP000295131">
    <property type="component" value="Unassembled WGS sequence"/>
</dbReference>
<comment type="caution">
    <text evidence="3">The sequence shown here is derived from an EMBL/GenBank/DDBJ whole genome shotgun (WGS) entry which is preliminary data.</text>
</comment>
<dbReference type="RefSeq" id="WP_133285356.1">
    <property type="nucleotide sequence ID" value="NZ_SMSI01000003.1"/>
</dbReference>
<evidence type="ECO:0000256" key="1">
    <source>
        <dbReference type="SAM" id="MobiDB-lite"/>
    </source>
</evidence>
<organism evidence="3 4">
    <name type="scientific">Pseudohoeflea suaedae</name>
    <dbReference type="NCBI Taxonomy" id="877384"/>
    <lineage>
        <taxon>Bacteria</taxon>
        <taxon>Pseudomonadati</taxon>
        <taxon>Pseudomonadota</taxon>
        <taxon>Alphaproteobacteria</taxon>
        <taxon>Hyphomicrobiales</taxon>
        <taxon>Rhizobiaceae</taxon>
        <taxon>Pseudohoeflea</taxon>
    </lineage>
</organism>
<name>A0A4R5PIT5_9HYPH</name>
<evidence type="ECO:0000259" key="2">
    <source>
        <dbReference type="Pfam" id="PF12146"/>
    </source>
</evidence>
<protein>
    <submittedName>
        <fullName evidence="3">Alpha/beta hydrolase</fullName>
    </submittedName>
</protein>
<feature type="compositionally biased region" description="Basic and acidic residues" evidence="1">
    <location>
        <begin position="1"/>
        <end position="15"/>
    </location>
</feature>
<keyword evidence="4" id="KW-1185">Reference proteome</keyword>
<dbReference type="PANTHER" id="PTHR11614">
    <property type="entry name" value="PHOSPHOLIPASE-RELATED"/>
    <property type="match status" value="1"/>
</dbReference>
<dbReference type="InterPro" id="IPR022742">
    <property type="entry name" value="Hydrolase_4"/>
</dbReference>
<dbReference type="AlphaFoldDB" id="A0A4R5PIT5"/>
<feature type="region of interest" description="Disordered" evidence="1">
    <location>
        <begin position="1"/>
        <end position="29"/>
    </location>
</feature>
<dbReference type="GO" id="GO:0016787">
    <property type="term" value="F:hydrolase activity"/>
    <property type="evidence" value="ECO:0007669"/>
    <property type="project" value="UniProtKB-KW"/>
</dbReference>
<gene>
    <name evidence="3" type="ORF">E2A64_15265</name>
</gene>
<dbReference type="Gene3D" id="3.40.50.1820">
    <property type="entry name" value="alpha/beta hydrolase"/>
    <property type="match status" value="1"/>
</dbReference>
<evidence type="ECO:0000313" key="3">
    <source>
        <dbReference type="EMBL" id="TDH35071.1"/>
    </source>
</evidence>
<accession>A0A4R5PIT5</accession>